<feature type="signal peptide" evidence="2">
    <location>
        <begin position="1"/>
        <end position="19"/>
    </location>
</feature>
<gene>
    <name evidence="3" type="ORF">SLS62_004359</name>
</gene>
<comment type="caution">
    <text evidence="3">The sequence shown here is derived from an EMBL/GenBank/DDBJ whole genome shotgun (WGS) entry which is preliminary data.</text>
</comment>
<name>A0AAN9URJ8_9PEZI</name>
<evidence type="ECO:0000313" key="3">
    <source>
        <dbReference type="EMBL" id="KAK7753735.1"/>
    </source>
</evidence>
<keyword evidence="2" id="KW-0732">Signal</keyword>
<accession>A0AAN9URJ8</accession>
<dbReference type="AlphaFoldDB" id="A0AAN9URJ8"/>
<dbReference type="EMBL" id="JAKJXP020000026">
    <property type="protein sequence ID" value="KAK7753735.1"/>
    <property type="molecule type" value="Genomic_DNA"/>
</dbReference>
<evidence type="ECO:0000313" key="4">
    <source>
        <dbReference type="Proteomes" id="UP001320420"/>
    </source>
</evidence>
<feature type="chain" id="PRO_5042895821" evidence="2">
    <location>
        <begin position="20"/>
        <end position="255"/>
    </location>
</feature>
<dbReference type="Proteomes" id="UP001320420">
    <property type="component" value="Unassembled WGS sequence"/>
</dbReference>
<organism evidence="3 4">
    <name type="scientific">Diatrype stigma</name>
    <dbReference type="NCBI Taxonomy" id="117547"/>
    <lineage>
        <taxon>Eukaryota</taxon>
        <taxon>Fungi</taxon>
        <taxon>Dikarya</taxon>
        <taxon>Ascomycota</taxon>
        <taxon>Pezizomycotina</taxon>
        <taxon>Sordariomycetes</taxon>
        <taxon>Xylariomycetidae</taxon>
        <taxon>Xylariales</taxon>
        <taxon>Diatrypaceae</taxon>
        <taxon>Diatrype</taxon>
    </lineage>
</organism>
<evidence type="ECO:0000256" key="2">
    <source>
        <dbReference type="SAM" id="SignalP"/>
    </source>
</evidence>
<feature type="region of interest" description="Disordered" evidence="1">
    <location>
        <begin position="79"/>
        <end position="100"/>
    </location>
</feature>
<reference evidence="3 4" key="1">
    <citation type="submission" date="2024-02" db="EMBL/GenBank/DDBJ databases">
        <title>De novo assembly and annotation of 12 fungi associated with fruit tree decline syndrome in Ontario, Canada.</title>
        <authorList>
            <person name="Sulman M."/>
            <person name="Ellouze W."/>
            <person name="Ilyukhin E."/>
        </authorList>
    </citation>
    <scope>NUCLEOTIDE SEQUENCE [LARGE SCALE GENOMIC DNA]</scope>
    <source>
        <strain evidence="3 4">M11/M66-122</strain>
    </source>
</reference>
<proteinExistence type="predicted"/>
<evidence type="ECO:0000256" key="1">
    <source>
        <dbReference type="SAM" id="MobiDB-lite"/>
    </source>
</evidence>
<protein>
    <submittedName>
        <fullName evidence="3">Uncharacterized protein</fullName>
    </submittedName>
</protein>
<keyword evidence="4" id="KW-1185">Reference proteome</keyword>
<sequence length="255" mass="26175">MTNLLAALIGILNIPLALAQIRHHYNSNPLLDRLISRGGEGTKKEEIGLNGRRQQEESPITTITATTIITITTNPTSPASPVILGRNSNSNSNSEDDASACESAYQSLVDTIPTPTRGAGAGDSSGSNAASSLLAALSPFLATADVADPTVYCAVVTNLPDRQLRHDYRAWNDAMESWCEDHGDALTSLAGACVGGEGEGGLPSWATVDCEALSRYVYRGCTGAAPVTLASGDGEGMGGGWGARGAAAAATPTEG</sequence>